<feature type="transmembrane region" description="Helical" evidence="5">
    <location>
        <begin position="260"/>
        <end position="277"/>
    </location>
</feature>
<name>A0ABU3Q9L0_9SPHN</name>
<evidence type="ECO:0000313" key="7">
    <source>
        <dbReference type="Proteomes" id="UP001259572"/>
    </source>
</evidence>
<proteinExistence type="inferred from homology"/>
<feature type="transmembrane region" description="Helical" evidence="5">
    <location>
        <begin position="102"/>
        <end position="121"/>
    </location>
</feature>
<dbReference type="InterPro" id="IPR002781">
    <property type="entry name" value="TM_pro_TauE-like"/>
</dbReference>
<reference evidence="6 7" key="1">
    <citation type="submission" date="2023-05" db="EMBL/GenBank/DDBJ databases">
        <authorList>
            <person name="Guo Y."/>
        </authorList>
    </citation>
    <scope>NUCLEOTIDE SEQUENCE [LARGE SCALE GENOMIC DNA]</scope>
    <source>
        <strain evidence="6 7">GR2756</strain>
    </source>
</reference>
<keyword evidence="2 5" id="KW-0812">Transmembrane</keyword>
<dbReference type="PANTHER" id="PTHR43483:SF3">
    <property type="entry name" value="MEMBRANE TRANSPORTER PROTEIN HI_0806-RELATED"/>
    <property type="match status" value="1"/>
</dbReference>
<feature type="transmembrane region" description="Helical" evidence="5">
    <location>
        <begin position="160"/>
        <end position="183"/>
    </location>
</feature>
<evidence type="ECO:0000256" key="3">
    <source>
        <dbReference type="ARBA" id="ARBA00022989"/>
    </source>
</evidence>
<dbReference type="PANTHER" id="PTHR43483">
    <property type="entry name" value="MEMBRANE TRANSPORTER PROTEIN HI_0806-RELATED"/>
    <property type="match status" value="1"/>
</dbReference>
<sequence>MLIALLVPIVLAGFVQSWLLIRTAIARKALRPRGEAVAVGAATNFFDTLGIGSFAPTLAWLKFRGRVPDRFIPGTMLVSHALPTIVQAVIFLILLGVHVDPALIAGSAIALLIGGLAGAPLALRMRVWVVQIVVATALLIAALLYALSNLDLMPVGGTAASLPIPLMVVAIIGNFLMGVLLNFGVGHYAPSLIMLSLMGLDPRLAFPIMATAGALTVAGVSTRHIPAGNVDLRTAISFAIGGIPAVLIAAFVVKSMSVEMLRWLVIVVVVYAAAVMLREAAKGRAAERAPEADKQTATSL</sequence>
<feature type="transmembrane region" description="Helical" evidence="5">
    <location>
        <begin position="128"/>
        <end position="148"/>
    </location>
</feature>
<gene>
    <name evidence="6" type="ORF">RQX22_14140</name>
</gene>
<comment type="caution">
    <text evidence="6">The sequence shown here is derived from an EMBL/GenBank/DDBJ whole genome shotgun (WGS) entry which is preliminary data.</text>
</comment>
<evidence type="ECO:0000256" key="1">
    <source>
        <dbReference type="ARBA" id="ARBA00004141"/>
    </source>
</evidence>
<dbReference type="Pfam" id="PF01925">
    <property type="entry name" value="TauE"/>
    <property type="match status" value="1"/>
</dbReference>
<comment type="similarity">
    <text evidence="5">Belongs to the 4-toluene sulfonate uptake permease (TSUP) (TC 2.A.102) family.</text>
</comment>
<keyword evidence="4 5" id="KW-0472">Membrane</keyword>
<keyword evidence="3 5" id="KW-1133">Transmembrane helix</keyword>
<evidence type="ECO:0000256" key="5">
    <source>
        <dbReference type="RuleBase" id="RU363041"/>
    </source>
</evidence>
<keyword evidence="5" id="KW-1003">Cell membrane</keyword>
<feature type="transmembrane region" description="Helical" evidence="5">
    <location>
        <begin position="71"/>
        <end position="96"/>
    </location>
</feature>
<evidence type="ECO:0000256" key="2">
    <source>
        <dbReference type="ARBA" id="ARBA00022692"/>
    </source>
</evidence>
<comment type="subcellular location">
    <subcellularLocation>
        <location evidence="5">Cell membrane</location>
        <topology evidence="5">Multi-pass membrane protein</topology>
    </subcellularLocation>
    <subcellularLocation>
        <location evidence="1">Membrane</location>
        <topology evidence="1">Multi-pass membrane protein</topology>
    </subcellularLocation>
</comment>
<keyword evidence="7" id="KW-1185">Reference proteome</keyword>
<feature type="transmembrane region" description="Helical" evidence="5">
    <location>
        <begin position="36"/>
        <end position="59"/>
    </location>
</feature>
<evidence type="ECO:0000256" key="4">
    <source>
        <dbReference type="ARBA" id="ARBA00023136"/>
    </source>
</evidence>
<evidence type="ECO:0000313" key="6">
    <source>
        <dbReference type="EMBL" id="MDT9600096.1"/>
    </source>
</evidence>
<dbReference type="RefSeq" id="WP_315727195.1">
    <property type="nucleotide sequence ID" value="NZ_JAVUPU010000007.1"/>
</dbReference>
<accession>A0ABU3Q9L0</accession>
<dbReference type="Proteomes" id="UP001259572">
    <property type="component" value="Unassembled WGS sequence"/>
</dbReference>
<feature type="transmembrane region" description="Helical" evidence="5">
    <location>
        <begin position="234"/>
        <end position="253"/>
    </location>
</feature>
<organism evidence="6 7">
    <name type="scientific">Sphingosinicella rhizophila</name>
    <dbReference type="NCBI Taxonomy" id="3050082"/>
    <lineage>
        <taxon>Bacteria</taxon>
        <taxon>Pseudomonadati</taxon>
        <taxon>Pseudomonadota</taxon>
        <taxon>Alphaproteobacteria</taxon>
        <taxon>Sphingomonadales</taxon>
        <taxon>Sphingosinicellaceae</taxon>
        <taxon>Sphingosinicella</taxon>
    </lineage>
</organism>
<dbReference type="EMBL" id="JAVUPU010000007">
    <property type="protein sequence ID" value="MDT9600096.1"/>
    <property type="molecule type" value="Genomic_DNA"/>
</dbReference>
<protein>
    <recommendedName>
        <fullName evidence="5">Probable membrane transporter protein</fullName>
    </recommendedName>
</protein>
<feature type="transmembrane region" description="Helical" evidence="5">
    <location>
        <begin position="204"/>
        <end position="222"/>
    </location>
</feature>